<keyword evidence="5 8" id="KW-0378">Hydrolase</keyword>
<dbReference type="RefSeq" id="WP_087014623.1">
    <property type="nucleotide sequence ID" value="NZ_FUUY01000014.1"/>
</dbReference>
<dbReference type="InterPro" id="IPR020456">
    <property type="entry name" value="Acylphosphatase"/>
</dbReference>
<protein>
    <recommendedName>
        <fullName evidence="3 5">acylphosphatase</fullName>
        <ecNumber evidence="2 5">3.6.1.7</ecNumber>
    </recommendedName>
</protein>
<comment type="similarity">
    <text evidence="1 6">Belongs to the acylphosphatase family.</text>
</comment>
<evidence type="ECO:0000256" key="4">
    <source>
        <dbReference type="ARBA" id="ARBA00047645"/>
    </source>
</evidence>
<dbReference type="Gene3D" id="3.30.70.100">
    <property type="match status" value="1"/>
</dbReference>
<evidence type="ECO:0000313" key="9">
    <source>
        <dbReference type="Proteomes" id="UP000196240"/>
    </source>
</evidence>
<evidence type="ECO:0000259" key="7">
    <source>
        <dbReference type="PROSITE" id="PS51160"/>
    </source>
</evidence>
<evidence type="ECO:0000256" key="6">
    <source>
        <dbReference type="RuleBase" id="RU004168"/>
    </source>
</evidence>
<dbReference type="PANTHER" id="PTHR47268">
    <property type="entry name" value="ACYLPHOSPHATASE"/>
    <property type="match status" value="1"/>
</dbReference>
<evidence type="ECO:0000313" key="8">
    <source>
        <dbReference type="EMBL" id="SJX23511.1"/>
    </source>
</evidence>
<dbReference type="AlphaFoldDB" id="A0A1R7QH40"/>
<comment type="catalytic activity">
    <reaction evidence="4 5">
        <text>an acyl phosphate + H2O = a carboxylate + phosphate + H(+)</text>
        <dbReference type="Rhea" id="RHEA:14965"/>
        <dbReference type="ChEBI" id="CHEBI:15377"/>
        <dbReference type="ChEBI" id="CHEBI:15378"/>
        <dbReference type="ChEBI" id="CHEBI:29067"/>
        <dbReference type="ChEBI" id="CHEBI:43474"/>
        <dbReference type="ChEBI" id="CHEBI:59918"/>
        <dbReference type="EC" id="3.6.1.7"/>
    </reaction>
</comment>
<evidence type="ECO:0000256" key="1">
    <source>
        <dbReference type="ARBA" id="ARBA00005614"/>
    </source>
</evidence>
<feature type="active site" evidence="5">
    <location>
        <position position="36"/>
    </location>
</feature>
<name>A0A1R7QH40_ACIJO</name>
<dbReference type="PANTHER" id="PTHR47268:SF4">
    <property type="entry name" value="ACYLPHOSPHATASE"/>
    <property type="match status" value="1"/>
</dbReference>
<evidence type="ECO:0000256" key="5">
    <source>
        <dbReference type="PROSITE-ProRule" id="PRU00520"/>
    </source>
</evidence>
<proteinExistence type="inferred from homology"/>
<dbReference type="Proteomes" id="UP000196240">
    <property type="component" value="Unassembled WGS sequence"/>
</dbReference>
<dbReference type="PROSITE" id="PS51160">
    <property type="entry name" value="ACYLPHOSPHATASE_3"/>
    <property type="match status" value="1"/>
</dbReference>
<evidence type="ECO:0000256" key="3">
    <source>
        <dbReference type="ARBA" id="ARBA00015991"/>
    </source>
</evidence>
<feature type="domain" description="Acylphosphatase-like" evidence="7">
    <location>
        <begin position="3"/>
        <end position="91"/>
    </location>
</feature>
<sequence>MKALKLTISGKVQGVGYRRWFAQYAVALGLKGYVLNLDSGAVEALLLGDDGVVAELVNFAKVVPTHAVVTDVFIIELASEQQTFTDFQIRRE</sequence>
<organism evidence="8 9">
    <name type="scientific">Acinetobacter johnsonii</name>
    <dbReference type="NCBI Taxonomy" id="40214"/>
    <lineage>
        <taxon>Bacteria</taxon>
        <taxon>Pseudomonadati</taxon>
        <taxon>Pseudomonadota</taxon>
        <taxon>Gammaproteobacteria</taxon>
        <taxon>Moraxellales</taxon>
        <taxon>Moraxellaceae</taxon>
        <taxon>Acinetobacter</taxon>
    </lineage>
</organism>
<gene>
    <name evidence="8" type="primary">yccX</name>
    <name evidence="8" type="ORF">ACNJC6_03181</name>
</gene>
<dbReference type="EMBL" id="FUUY01000014">
    <property type="protein sequence ID" value="SJX23511.1"/>
    <property type="molecule type" value="Genomic_DNA"/>
</dbReference>
<dbReference type="GO" id="GO:0003998">
    <property type="term" value="F:acylphosphatase activity"/>
    <property type="evidence" value="ECO:0007669"/>
    <property type="project" value="UniProtKB-EC"/>
</dbReference>
<feature type="active site" evidence="5">
    <location>
        <position position="18"/>
    </location>
</feature>
<dbReference type="SUPFAM" id="SSF54975">
    <property type="entry name" value="Acylphosphatase/BLUF domain-like"/>
    <property type="match status" value="1"/>
</dbReference>
<dbReference type="InterPro" id="IPR001792">
    <property type="entry name" value="Acylphosphatase-like_dom"/>
</dbReference>
<dbReference type="Pfam" id="PF00708">
    <property type="entry name" value="Acylphosphatase"/>
    <property type="match status" value="1"/>
</dbReference>
<dbReference type="InterPro" id="IPR036046">
    <property type="entry name" value="Acylphosphatase-like_dom_sf"/>
</dbReference>
<dbReference type="EC" id="3.6.1.7" evidence="2 5"/>
<evidence type="ECO:0000256" key="2">
    <source>
        <dbReference type="ARBA" id="ARBA00012150"/>
    </source>
</evidence>
<accession>A0A1R7QH40</accession>
<reference evidence="8 9" key="1">
    <citation type="submission" date="2017-02" db="EMBL/GenBank/DDBJ databases">
        <authorList>
            <person name="Peterson S.W."/>
        </authorList>
    </citation>
    <scope>NUCLEOTIDE SEQUENCE [LARGE SCALE GENOMIC DNA]</scope>
    <source>
        <strain evidence="8">C6</strain>
    </source>
</reference>